<dbReference type="AlphaFoldDB" id="A0A9W7CYK1"/>
<dbReference type="Proteomes" id="UP001165121">
    <property type="component" value="Unassembled WGS sequence"/>
</dbReference>
<gene>
    <name evidence="2" type="ORF">Pfra01_001810500</name>
</gene>
<name>A0A9W7CYK1_9STRA</name>
<evidence type="ECO:0000313" key="3">
    <source>
        <dbReference type="Proteomes" id="UP001165121"/>
    </source>
</evidence>
<evidence type="ECO:0000313" key="2">
    <source>
        <dbReference type="EMBL" id="GMF47661.1"/>
    </source>
</evidence>
<evidence type="ECO:0000256" key="1">
    <source>
        <dbReference type="SAM" id="MobiDB-lite"/>
    </source>
</evidence>
<accession>A0A9W7CYK1</accession>
<keyword evidence="3" id="KW-1185">Reference proteome</keyword>
<feature type="compositionally biased region" description="Basic residues" evidence="1">
    <location>
        <begin position="24"/>
        <end position="33"/>
    </location>
</feature>
<sequence>MRLRFQAGTAPGSLLREPIMRQGVRPRWKSQHSRHTEPPKYHGSATRALNTLAKNIRKGQDANQDIVLDIGLLDVLDGLTCSPFGAVEKGSVPMDIDARIMHDVSFPGGGSVNDETLPGDAIGISYDGATVLKWHVPCTAHQVGPQERFTRNRSLIG</sequence>
<feature type="region of interest" description="Disordered" evidence="1">
    <location>
        <begin position="24"/>
        <end position="43"/>
    </location>
</feature>
<proteinExistence type="predicted"/>
<dbReference type="OrthoDB" id="128511at2759"/>
<dbReference type="EMBL" id="BSXT01002180">
    <property type="protein sequence ID" value="GMF47661.1"/>
    <property type="molecule type" value="Genomic_DNA"/>
</dbReference>
<comment type="caution">
    <text evidence="2">The sequence shown here is derived from an EMBL/GenBank/DDBJ whole genome shotgun (WGS) entry which is preliminary data.</text>
</comment>
<organism evidence="2 3">
    <name type="scientific">Phytophthora fragariaefolia</name>
    <dbReference type="NCBI Taxonomy" id="1490495"/>
    <lineage>
        <taxon>Eukaryota</taxon>
        <taxon>Sar</taxon>
        <taxon>Stramenopiles</taxon>
        <taxon>Oomycota</taxon>
        <taxon>Peronosporomycetes</taxon>
        <taxon>Peronosporales</taxon>
        <taxon>Peronosporaceae</taxon>
        <taxon>Phytophthora</taxon>
    </lineage>
</organism>
<reference evidence="2" key="1">
    <citation type="submission" date="2023-04" db="EMBL/GenBank/DDBJ databases">
        <title>Phytophthora fragariaefolia NBRC 109709.</title>
        <authorList>
            <person name="Ichikawa N."/>
            <person name="Sato H."/>
            <person name="Tonouchi N."/>
        </authorList>
    </citation>
    <scope>NUCLEOTIDE SEQUENCE</scope>
    <source>
        <strain evidence="2">NBRC 109709</strain>
    </source>
</reference>
<protein>
    <submittedName>
        <fullName evidence="2">Unnamed protein product</fullName>
    </submittedName>
</protein>